<keyword evidence="2" id="KW-0378">Hydrolase</keyword>
<sequence>MTDRSAKPPASNPIAEAVSLRDRGLQATAEEAIRHKQVRLAFQPVVQAHAPEHIAFHEAFVRVLDPTGRVLPAAEFMPAVEATETGRLLDCIALDKALTQLRRTPDLRLAVNMSAHSIGYARWRRTLERAIRSDPTAGERLILEINEASAMRVPDIAGAFMSEMQSTGVAFALDDFGASHSELRNLRTFPVDIVKIDGSFVRGLATDADNQAMVRALHAVARAFDLFTVAESVETAADAAFAADLGIDCLQGYFFAAPTMRPPWSAPRQAHRRA</sequence>
<proteinExistence type="predicted"/>
<name>A0A1X6ZUI5_9RHOB</name>
<feature type="domain" description="EAL" evidence="1">
    <location>
        <begin position="22"/>
        <end position="272"/>
    </location>
</feature>
<evidence type="ECO:0000313" key="2">
    <source>
        <dbReference type="EMBL" id="SLN60021.1"/>
    </source>
</evidence>
<dbReference type="Pfam" id="PF00563">
    <property type="entry name" value="EAL"/>
    <property type="match status" value="1"/>
</dbReference>
<accession>A0A1X6ZUI5</accession>
<dbReference type="InterPro" id="IPR001633">
    <property type="entry name" value="EAL_dom"/>
</dbReference>
<dbReference type="EMBL" id="FWFK01000005">
    <property type="protein sequence ID" value="SLN60021.1"/>
    <property type="molecule type" value="Genomic_DNA"/>
</dbReference>
<dbReference type="SMART" id="SM00052">
    <property type="entry name" value="EAL"/>
    <property type="match status" value="1"/>
</dbReference>
<dbReference type="InterPro" id="IPR035919">
    <property type="entry name" value="EAL_sf"/>
</dbReference>
<dbReference type="Gene3D" id="3.20.20.450">
    <property type="entry name" value="EAL domain"/>
    <property type="match status" value="1"/>
</dbReference>
<organism evidence="2 3">
    <name type="scientific">Roseivivax jejudonensis</name>
    <dbReference type="NCBI Taxonomy" id="1529041"/>
    <lineage>
        <taxon>Bacteria</taxon>
        <taxon>Pseudomonadati</taxon>
        <taxon>Pseudomonadota</taxon>
        <taxon>Alphaproteobacteria</taxon>
        <taxon>Rhodobacterales</taxon>
        <taxon>Roseobacteraceae</taxon>
        <taxon>Roseivivax</taxon>
    </lineage>
</organism>
<gene>
    <name evidence="2" type="primary">gmr_2</name>
    <name evidence="2" type="ORF">ROJ8625_03042</name>
</gene>
<dbReference type="CDD" id="cd01948">
    <property type="entry name" value="EAL"/>
    <property type="match status" value="1"/>
</dbReference>
<protein>
    <submittedName>
        <fullName evidence="2">Cyclic di-GMP phosphodiesterase Gmr</fullName>
        <ecNumber evidence="2">3.1.4.52</ecNumber>
    </submittedName>
</protein>
<keyword evidence="3" id="KW-1185">Reference proteome</keyword>
<dbReference type="PANTHER" id="PTHR33121">
    <property type="entry name" value="CYCLIC DI-GMP PHOSPHODIESTERASE PDEF"/>
    <property type="match status" value="1"/>
</dbReference>
<dbReference type="Proteomes" id="UP000193570">
    <property type="component" value="Unassembled WGS sequence"/>
</dbReference>
<dbReference type="PANTHER" id="PTHR33121:SF79">
    <property type="entry name" value="CYCLIC DI-GMP PHOSPHODIESTERASE PDED-RELATED"/>
    <property type="match status" value="1"/>
</dbReference>
<evidence type="ECO:0000259" key="1">
    <source>
        <dbReference type="PROSITE" id="PS50883"/>
    </source>
</evidence>
<dbReference type="RefSeq" id="WP_085792706.1">
    <property type="nucleotide sequence ID" value="NZ_FWFK01000005.1"/>
</dbReference>
<dbReference type="OrthoDB" id="23692at2"/>
<dbReference type="PROSITE" id="PS50883">
    <property type="entry name" value="EAL"/>
    <property type="match status" value="1"/>
</dbReference>
<evidence type="ECO:0000313" key="3">
    <source>
        <dbReference type="Proteomes" id="UP000193570"/>
    </source>
</evidence>
<dbReference type="AlphaFoldDB" id="A0A1X6ZUI5"/>
<dbReference type="SUPFAM" id="SSF141868">
    <property type="entry name" value="EAL domain-like"/>
    <property type="match status" value="1"/>
</dbReference>
<reference evidence="2 3" key="1">
    <citation type="submission" date="2017-03" db="EMBL/GenBank/DDBJ databases">
        <authorList>
            <person name="Afonso C.L."/>
            <person name="Miller P.J."/>
            <person name="Scott M.A."/>
            <person name="Spackman E."/>
            <person name="Goraichik I."/>
            <person name="Dimitrov K.M."/>
            <person name="Suarez D.L."/>
            <person name="Swayne D.E."/>
        </authorList>
    </citation>
    <scope>NUCLEOTIDE SEQUENCE [LARGE SCALE GENOMIC DNA]</scope>
    <source>
        <strain evidence="2 3">CECT 8625</strain>
    </source>
</reference>
<dbReference type="EC" id="3.1.4.52" evidence="2"/>
<dbReference type="GO" id="GO:0071111">
    <property type="term" value="F:cyclic-guanylate-specific phosphodiesterase activity"/>
    <property type="evidence" value="ECO:0007669"/>
    <property type="project" value="UniProtKB-EC"/>
</dbReference>
<dbReference type="InterPro" id="IPR050706">
    <property type="entry name" value="Cyclic-di-GMP_PDE-like"/>
</dbReference>